<dbReference type="EMBL" id="BMAO01018912">
    <property type="protein sequence ID" value="GFR27125.1"/>
    <property type="molecule type" value="Genomic_DNA"/>
</dbReference>
<dbReference type="Gene3D" id="3.80.10.10">
    <property type="entry name" value="Ribonuclease Inhibitor"/>
    <property type="match status" value="2"/>
</dbReference>
<dbReference type="InterPro" id="IPR001611">
    <property type="entry name" value="Leu-rich_rpt"/>
</dbReference>
<dbReference type="InterPro" id="IPR050328">
    <property type="entry name" value="Dev_Immune_Receptor"/>
</dbReference>
<dbReference type="Pfam" id="PF13855">
    <property type="entry name" value="LRR_8"/>
    <property type="match status" value="1"/>
</dbReference>
<keyword evidence="1" id="KW-0433">Leucine-rich repeat</keyword>
<dbReference type="AlphaFoldDB" id="A0A8X6HRD4"/>
<evidence type="ECO:0000256" key="3">
    <source>
        <dbReference type="ARBA" id="ARBA00022737"/>
    </source>
</evidence>
<dbReference type="PROSITE" id="PS51257">
    <property type="entry name" value="PROKAR_LIPOPROTEIN"/>
    <property type="match status" value="1"/>
</dbReference>
<dbReference type="PROSITE" id="PS51450">
    <property type="entry name" value="LRR"/>
    <property type="match status" value="1"/>
</dbReference>
<feature type="chain" id="PRO_5036497482" evidence="4">
    <location>
        <begin position="22"/>
        <end position="324"/>
    </location>
</feature>
<keyword evidence="2 4" id="KW-0732">Signal</keyword>
<dbReference type="InterPro" id="IPR032675">
    <property type="entry name" value="LRR_dom_sf"/>
</dbReference>
<feature type="signal peptide" evidence="4">
    <location>
        <begin position="1"/>
        <end position="21"/>
    </location>
</feature>
<reference evidence="5" key="1">
    <citation type="submission" date="2020-07" db="EMBL/GenBank/DDBJ databases">
        <title>Multicomponent nature underlies the extraordinary mechanical properties of spider dragline silk.</title>
        <authorList>
            <person name="Kono N."/>
            <person name="Nakamura H."/>
            <person name="Mori M."/>
            <person name="Yoshida Y."/>
            <person name="Ohtoshi R."/>
            <person name="Malay A.D."/>
            <person name="Moran D.A.P."/>
            <person name="Tomita M."/>
            <person name="Numata K."/>
            <person name="Arakawa K."/>
        </authorList>
    </citation>
    <scope>NUCLEOTIDE SEQUENCE</scope>
</reference>
<sequence>MSFKSSIFFILLLGLLCSCWAVDPRDICPVAQLLTPCFCQKHFETGRAIVRCEKISSNDIILEVLNKTNDYEYESLFVDLSSLTYIPSNIFEIKKLSSLYIFSSTMISLFDKPPNATFLEVLFLHELKLTRTIQWDLFAGFPNLKELYIENSRARNLDQTFRDNVAKTLTKLTLKNCSIDKFDDQIFASLDNLVEINLEDNKVKEPKRSMFSSPSKLEKINLKNNQIKYLPEDIFSGMDNLRHIWLSNNLIAGLNENTLKTPFQKLRSFLVDGNPIKCDCSLKWITRVDRENSFWNNFIGQCATPKSRQGKALNDLKETDFPNC</sequence>
<accession>A0A8X6HRD4</accession>
<organism evidence="5 6">
    <name type="scientific">Trichonephila clavata</name>
    <name type="common">Joro spider</name>
    <name type="synonym">Nephila clavata</name>
    <dbReference type="NCBI Taxonomy" id="2740835"/>
    <lineage>
        <taxon>Eukaryota</taxon>
        <taxon>Metazoa</taxon>
        <taxon>Ecdysozoa</taxon>
        <taxon>Arthropoda</taxon>
        <taxon>Chelicerata</taxon>
        <taxon>Arachnida</taxon>
        <taxon>Araneae</taxon>
        <taxon>Araneomorphae</taxon>
        <taxon>Entelegynae</taxon>
        <taxon>Araneoidea</taxon>
        <taxon>Nephilidae</taxon>
        <taxon>Trichonephila</taxon>
    </lineage>
</organism>
<proteinExistence type="predicted"/>
<dbReference type="InterPro" id="IPR003591">
    <property type="entry name" value="Leu-rich_rpt_typical-subtyp"/>
</dbReference>
<keyword evidence="6" id="KW-1185">Reference proteome</keyword>
<dbReference type="Proteomes" id="UP000887116">
    <property type="component" value="Unassembled WGS sequence"/>
</dbReference>
<evidence type="ECO:0000256" key="4">
    <source>
        <dbReference type="SAM" id="SignalP"/>
    </source>
</evidence>
<evidence type="ECO:0000313" key="6">
    <source>
        <dbReference type="Proteomes" id="UP000887116"/>
    </source>
</evidence>
<dbReference type="OrthoDB" id="6417771at2759"/>
<dbReference type="SMART" id="SM00369">
    <property type="entry name" value="LRR_TYP"/>
    <property type="match status" value="3"/>
</dbReference>
<gene>
    <name evidence="5" type="primary">AVEN_224516_1</name>
    <name evidence="5" type="ORF">TNCT_541511</name>
</gene>
<keyword evidence="3" id="KW-0677">Repeat</keyword>
<evidence type="ECO:0000256" key="1">
    <source>
        <dbReference type="ARBA" id="ARBA00022614"/>
    </source>
</evidence>
<name>A0A8X6HRD4_TRICU</name>
<dbReference type="PANTHER" id="PTHR24373:SF275">
    <property type="entry name" value="TIR DOMAIN-CONTAINING PROTEIN"/>
    <property type="match status" value="1"/>
</dbReference>
<evidence type="ECO:0000256" key="2">
    <source>
        <dbReference type="ARBA" id="ARBA00022729"/>
    </source>
</evidence>
<comment type="caution">
    <text evidence="5">The sequence shown here is derived from an EMBL/GenBank/DDBJ whole genome shotgun (WGS) entry which is preliminary data.</text>
</comment>
<dbReference type="PANTHER" id="PTHR24373">
    <property type="entry name" value="SLIT RELATED LEUCINE-RICH REPEAT NEURONAL PROTEIN"/>
    <property type="match status" value="1"/>
</dbReference>
<evidence type="ECO:0000313" key="5">
    <source>
        <dbReference type="EMBL" id="GFR27125.1"/>
    </source>
</evidence>
<dbReference type="SUPFAM" id="SSF52058">
    <property type="entry name" value="L domain-like"/>
    <property type="match status" value="1"/>
</dbReference>
<protein>
    <submittedName>
        <fullName evidence="5">Uncharacterized protein</fullName>
    </submittedName>
</protein>